<dbReference type="GO" id="GO:0016853">
    <property type="term" value="F:isomerase activity"/>
    <property type="evidence" value="ECO:0007669"/>
    <property type="project" value="UniProtKB-KW"/>
</dbReference>
<keyword evidence="4" id="KW-1185">Reference proteome</keyword>
<dbReference type="InterPro" id="IPR051804">
    <property type="entry name" value="Carb_Metab_Reg_Kinase/Isom"/>
</dbReference>
<dbReference type="InterPro" id="IPR014710">
    <property type="entry name" value="RmlC-like_jellyroll"/>
</dbReference>
<dbReference type="EMBL" id="JBHUCO010000069">
    <property type="protein sequence ID" value="MFD1523708.1"/>
    <property type="molecule type" value="Genomic_DNA"/>
</dbReference>
<dbReference type="PIRSF" id="PIRSF026713">
    <property type="entry name" value="PMI_Firm_long_prd"/>
    <property type="match status" value="1"/>
</dbReference>
<name>A0ABW4F7W4_9PSEU</name>
<dbReference type="PANTHER" id="PTHR42742">
    <property type="entry name" value="TRANSCRIPTIONAL REPRESSOR MPRA"/>
    <property type="match status" value="1"/>
</dbReference>
<dbReference type="RefSeq" id="WP_344723318.1">
    <property type="nucleotide sequence ID" value="NZ_BAAAUS010000019.1"/>
</dbReference>
<keyword evidence="3" id="KW-0413">Isomerase</keyword>
<dbReference type="InterPro" id="IPR011051">
    <property type="entry name" value="RmlC_Cupin_sf"/>
</dbReference>
<dbReference type="CDD" id="cd07010">
    <property type="entry name" value="cupin_PMI_type_I_N_bac"/>
    <property type="match status" value="1"/>
</dbReference>
<organism evidence="3 4">
    <name type="scientific">Pseudonocardia yunnanensis</name>
    <dbReference type="NCBI Taxonomy" id="58107"/>
    <lineage>
        <taxon>Bacteria</taxon>
        <taxon>Bacillati</taxon>
        <taxon>Actinomycetota</taxon>
        <taxon>Actinomycetes</taxon>
        <taxon>Pseudonocardiales</taxon>
        <taxon>Pseudonocardiaceae</taxon>
        <taxon>Pseudonocardia</taxon>
    </lineage>
</organism>
<comment type="caution">
    <text evidence="3">The sequence shown here is derived from an EMBL/GenBank/DDBJ whole genome shotgun (WGS) entry which is preliminary data.</text>
</comment>
<dbReference type="Gene3D" id="2.60.120.10">
    <property type="entry name" value="Jelly Rolls"/>
    <property type="match status" value="2"/>
</dbReference>
<evidence type="ECO:0000313" key="3">
    <source>
        <dbReference type="EMBL" id="MFD1523708.1"/>
    </source>
</evidence>
<dbReference type="Proteomes" id="UP001597114">
    <property type="component" value="Unassembled WGS sequence"/>
</dbReference>
<protein>
    <submittedName>
        <fullName evidence="3">Class I mannose-6-phosphate isomerase</fullName>
    </submittedName>
</protein>
<accession>A0ABW4F7W4</accession>
<dbReference type="InterPro" id="IPR016847">
    <property type="entry name" value="Man6P_Isoase_Firm_lng_prd"/>
</dbReference>
<dbReference type="SUPFAM" id="SSF51182">
    <property type="entry name" value="RmlC-like cupins"/>
    <property type="match status" value="1"/>
</dbReference>
<gene>
    <name evidence="3" type="ORF">ACFSJD_39925</name>
</gene>
<sequence>MRVPGYDASPRYLPVGGRVDTGWDGPVAALPPGPLILAVDGPGLLDWRRLLDDLTAGLRMSYAEVRVADTYERFAAWETVVELTTSAELPDDPDFVRLAEGSLADLLDTTDSSEPPADGVLVVHGPGAALLPHDVLWYVDRPKRYAEAAITTGGGRNLGQRSGQGTTRRLFYVDWPLLDRHRDGLLAAVDRWFDVQDPARPASLDGDVLRRTAADLACRPFRTRPFFNSTSWGGHWAQRELGINPDSPSTALGYELIAPESGVLLGESADAQVEIPFAAVVALHPEEVLGTDVHRRFGTSFPVRFDYLDTVGGGSLSVHCHPQPEYMARVFGWPYTQHETYYVMETSGGRSIYLGLHEDVDVAAFNAEAHAAAHDHVPFEITDHVQEHPATAHQLYLVPAGTPHGSGEGNVVLEISATPYLYSLRFYDWLRRDAAGRQRPVHVDHAFRNLDTTRQGKAVQEQLIQDPRPLRVGDGWSDELIGMLPEMFFEVRRLALRADAQAPQETAGSFHVWTVVEGAGATFRTGTHTHRLAYAETLVVPAAVGSYAVAGAGGQVRLVQALVPRP</sequence>
<proteinExistence type="predicted"/>
<keyword evidence="2" id="KW-0862">Zinc</keyword>
<keyword evidence="1" id="KW-0479">Metal-binding</keyword>
<evidence type="ECO:0000256" key="1">
    <source>
        <dbReference type="ARBA" id="ARBA00022723"/>
    </source>
</evidence>
<evidence type="ECO:0000256" key="2">
    <source>
        <dbReference type="ARBA" id="ARBA00022833"/>
    </source>
</evidence>
<dbReference type="PANTHER" id="PTHR42742:SF3">
    <property type="entry name" value="FRUCTOKINASE"/>
    <property type="match status" value="1"/>
</dbReference>
<reference evidence="4" key="1">
    <citation type="journal article" date="2019" name="Int. J. Syst. Evol. Microbiol.">
        <title>The Global Catalogue of Microorganisms (GCM) 10K type strain sequencing project: providing services to taxonomists for standard genome sequencing and annotation.</title>
        <authorList>
            <consortium name="The Broad Institute Genomics Platform"/>
            <consortium name="The Broad Institute Genome Sequencing Center for Infectious Disease"/>
            <person name="Wu L."/>
            <person name="Ma J."/>
        </authorList>
    </citation>
    <scope>NUCLEOTIDE SEQUENCE [LARGE SCALE GENOMIC DNA]</scope>
    <source>
        <strain evidence="4">CCM 7043</strain>
    </source>
</reference>
<evidence type="ECO:0000313" key="4">
    <source>
        <dbReference type="Proteomes" id="UP001597114"/>
    </source>
</evidence>